<accession>A0A7U2I921</accession>
<sequence>MRFSIIVATLLASIVTAMPDPLPLGYNGPCSRDNCGASGTNCGNRICVGWPSTEIEKRKGCTCTTG</sequence>
<evidence type="ECO:0000313" key="3">
    <source>
        <dbReference type="Proteomes" id="UP000663193"/>
    </source>
</evidence>
<feature type="signal peptide" evidence="1">
    <location>
        <begin position="1"/>
        <end position="17"/>
    </location>
</feature>
<dbReference type="AlphaFoldDB" id="A0A7U2I921"/>
<keyword evidence="1" id="KW-0732">Signal</keyword>
<evidence type="ECO:0000256" key="1">
    <source>
        <dbReference type="SAM" id="SignalP"/>
    </source>
</evidence>
<dbReference type="Proteomes" id="UP000663193">
    <property type="component" value="Chromosome 18"/>
</dbReference>
<organism evidence="2 3">
    <name type="scientific">Phaeosphaeria nodorum (strain SN15 / ATCC MYA-4574 / FGSC 10173)</name>
    <name type="common">Glume blotch fungus</name>
    <name type="synonym">Parastagonospora nodorum</name>
    <dbReference type="NCBI Taxonomy" id="321614"/>
    <lineage>
        <taxon>Eukaryota</taxon>
        <taxon>Fungi</taxon>
        <taxon>Dikarya</taxon>
        <taxon>Ascomycota</taxon>
        <taxon>Pezizomycotina</taxon>
        <taxon>Dothideomycetes</taxon>
        <taxon>Pleosporomycetidae</taxon>
        <taxon>Pleosporales</taxon>
        <taxon>Pleosporineae</taxon>
        <taxon>Phaeosphaeriaceae</taxon>
        <taxon>Parastagonospora</taxon>
    </lineage>
</organism>
<keyword evidence="3" id="KW-1185">Reference proteome</keyword>
<dbReference type="KEGG" id="pno:SNOG_15422"/>
<dbReference type="VEuPathDB" id="FungiDB:JI435_154220"/>
<proteinExistence type="predicted"/>
<name>A0A7U2I921_PHANO</name>
<evidence type="ECO:0000313" key="2">
    <source>
        <dbReference type="EMBL" id="QRD05497.1"/>
    </source>
</evidence>
<dbReference type="EMBL" id="CP069040">
    <property type="protein sequence ID" value="QRD05497.1"/>
    <property type="molecule type" value="Genomic_DNA"/>
</dbReference>
<reference evidence="3" key="1">
    <citation type="journal article" date="2021" name="BMC Genomics">
        <title>Chromosome-level genome assembly and manually-curated proteome of model necrotroph Parastagonospora nodorum Sn15 reveals a genome-wide trove of candidate effector homologs, and redundancy of virulence-related functions within an accessory chromosome.</title>
        <authorList>
            <person name="Bertazzoni S."/>
            <person name="Jones D.A.B."/>
            <person name="Phan H.T."/>
            <person name="Tan K.-C."/>
            <person name="Hane J.K."/>
        </authorList>
    </citation>
    <scope>NUCLEOTIDE SEQUENCE [LARGE SCALE GENOMIC DNA]</scope>
    <source>
        <strain evidence="3">SN15 / ATCC MYA-4574 / FGSC 10173)</strain>
    </source>
</reference>
<feature type="chain" id="PRO_5034242353" evidence="1">
    <location>
        <begin position="18"/>
        <end position="66"/>
    </location>
</feature>
<dbReference type="RefSeq" id="XP_001805570.1">
    <property type="nucleotide sequence ID" value="XM_001805518.1"/>
</dbReference>
<dbReference type="OrthoDB" id="4837440at2759"/>
<protein>
    <submittedName>
        <fullName evidence="2">Uncharacterized protein</fullName>
    </submittedName>
</protein>
<gene>
    <name evidence="2" type="ORF">JI435_154220</name>
</gene>